<feature type="chain" id="PRO_5025372113" evidence="1">
    <location>
        <begin position="20"/>
        <end position="264"/>
    </location>
</feature>
<reference evidence="2" key="1">
    <citation type="submission" date="2019-12" db="EMBL/GenBank/DDBJ databases">
        <title>An insight into the sialome of adult female Ixodes ricinus ticks feeding for 6 days.</title>
        <authorList>
            <person name="Perner J."/>
            <person name="Ribeiro J.M.C."/>
        </authorList>
    </citation>
    <scope>NUCLEOTIDE SEQUENCE</scope>
    <source>
        <strain evidence="2">Semi-engorged</strain>
        <tissue evidence="2">Salivary glands</tissue>
    </source>
</reference>
<accession>A0A6B0V6S0</accession>
<keyword evidence="1" id="KW-0732">Signal</keyword>
<evidence type="ECO:0000256" key="1">
    <source>
        <dbReference type="SAM" id="SignalP"/>
    </source>
</evidence>
<dbReference type="EMBL" id="GIFC01015298">
    <property type="protein sequence ID" value="MXU97381.1"/>
    <property type="molecule type" value="Transcribed_RNA"/>
</dbReference>
<feature type="signal peptide" evidence="1">
    <location>
        <begin position="1"/>
        <end position="19"/>
    </location>
</feature>
<evidence type="ECO:0000313" key="2">
    <source>
        <dbReference type="EMBL" id="MXU97381.1"/>
    </source>
</evidence>
<proteinExistence type="predicted"/>
<sequence>MRSGASMLLGGSLVLKAVSTLSTKFLHSSWSTQTLSPRESSTKAFTNCSGQLTLSWKAARSRLHVKTDVRLLALVLKLTETSRLSRLLNASTTTSESKTRGRVLARNISVRYSMGSGFGRVFLSVFAAPHMIDSTLSSSPRSSALRTLLRKSVGSTSTAITSHWSLLVGTSRLTCWEGAGTPSRASEDGAAAANLGFLDDVEDDDPPAPSLRFRSVLELVPLREDDLAEGFGSGISAEVARCLEPRAMKSPGGKSAFTLFGPLF</sequence>
<organism evidence="2">
    <name type="scientific">Ixodes ricinus</name>
    <name type="common">Common tick</name>
    <name type="synonym">Acarus ricinus</name>
    <dbReference type="NCBI Taxonomy" id="34613"/>
    <lineage>
        <taxon>Eukaryota</taxon>
        <taxon>Metazoa</taxon>
        <taxon>Ecdysozoa</taxon>
        <taxon>Arthropoda</taxon>
        <taxon>Chelicerata</taxon>
        <taxon>Arachnida</taxon>
        <taxon>Acari</taxon>
        <taxon>Parasitiformes</taxon>
        <taxon>Ixodida</taxon>
        <taxon>Ixodoidea</taxon>
        <taxon>Ixodidae</taxon>
        <taxon>Ixodinae</taxon>
        <taxon>Ixodes</taxon>
    </lineage>
</organism>
<name>A0A6B0V6S0_IXORI</name>
<dbReference type="AlphaFoldDB" id="A0A6B0V6S0"/>
<protein>
    <submittedName>
        <fullName evidence="2">Putative secreted protein</fullName>
    </submittedName>
</protein>